<dbReference type="SMART" id="SM00573">
    <property type="entry name" value="HSA"/>
    <property type="match status" value="1"/>
</dbReference>
<dbReference type="OrthoDB" id="5364245at2759"/>
<feature type="compositionally biased region" description="Basic and acidic residues" evidence="9">
    <location>
        <begin position="335"/>
        <end position="346"/>
    </location>
</feature>
<feature type="compositionally biased region" description="Low complexity" evidence="9">
    <location>
        <begin position="1466"/>
        <end position="1517"/>
    </location>
</feature>
<comment type="similarity">
    <text evidence="2">Belongs to the EAF1 family.</text>
</comment>
<name>A0A1L7XR38_9HELO</name>
<dbReference type="InterPro" id="IPR009057">
    <property type="entry name" value="Homeodomain-like_sf"/>
</dbReference>
<feature type="compositionally biased region" description="Basic and acidic residues" evidence="9">
    <location>
        <begin position="273"/>
        <end position="289"/>
    </location>
</feature>
<accession>A0A1L7XR38</accession>
<feature type="compositionally biased region" description="Polar residues" evidence="9">
    <location>
        <begin position="593"/>
        <end position="608"/>
    </location>
</feature>
<feature type="compositionally biased region" description="Polar residues" evidence="9">
    <location>
        <begin position="128"/>
        <end position="146"/>
    </location>
</feature>
<protein>
    <recommendedName>
        <fullName evidence="8">Vacuolar import and degradation protein 21</fullName>
    </recommendedName>
</protein>
<dbReference type="PROSITE" id="PS50090">
    <property type="entry name" value="MYB_LIKE"/>
    <property type="match status" value="1"/>
</dbReference>
<dbReference type="InterPro" id="IPR014012">
    <property type="entry name" value="HSA_dom"/>
</dbReference>
<dbReference type="CDD" id="cd00167">
    <property type="entry name" value="SANT"/>
    <property type="match status" value="1"/>
</dbReference>
<feature type="region of interest" description="Disordered" evidence="9">
    <location>
        <begin position="1202"/>
        <end position="1258"/>
    </location>
</feature>
<feature type="compositionally biased region" description="Pro residues" evidence="9">
    <location>
        <begin position="1246"/>
        <end position="1256"/>
    </location>
</feature>
<feature type="compositionally biased region" description="Basic and acidic residues" evidence="9">
    <location>
        <begin position="359"/>
        <end position="385"/>
    </location>
</feature>
<dbReference type="STRING" id="576137.A0A1L7XR38"/>
<comment type="function">
    <text evidence="7">Component of the NuA4 histone acetyltransferase complex which is involved in transcriptional activation of selected genes principally by acetylation of nucleosomal histone H4 and H2A. The NuA4 complex is also involved in DNA repair.</text>
</comment>
<feature type="region of interest" description="Disordered" evidence="9">
    <location>
        <begin position="273"/>
        <end position="421"/>
    </location>
</feature>
<evidence type="ECO:0000256" key="4">
    <source>
        <dbReference type="ARBA" id="ARBA00022853"/>
    </source>
</evidence>
<feature type="region of interest" description="Disordered" evidence="9">
    <location>
        <begin position="219"/>
        <end position="261"/>
    </location>
</feature>
<keyword evidence="14" id="KW-1185">Reference proteome</keyword>
<dbReference type="PANTHER" id="PTHR46459:SF1">
    <property type="entry name" value="E1A-BINDING PROTEIN P400"/>
    <property type="match status" value="1"/>
</dbReference>
<proteinExistence type="inferred from homology"/>
<evidence type="ECO:0000256" key="5">
    <source>
        <dbReference type="ARBA" id="ARBA00023204"/>
    </source>
</evidence>
<dbReference type="GO" id="GO:0003682">
    <property type="term" value="F:chromatin binding"/>
    <property type="evidence" value="ECO:0007669"/>
    <property type="project" value="TreeGrafter"/>
</dbReference>
<evidence type="ECO:0000259" key="12">
    <source>
        <dbReference type="PROSITE" id="PS51294"/>
    </source>
</evidence>
<dbReference type="PROSITE" id="PS51204">
    <property type="entry name" value="HSA"/>
    <property type="match status" value="1"/>
</dbReference>
<keyword evidence="3" id="KW-0227">DNA damage</keyword>
<evidence type="ECO:0000256" key="7">
    <source>
        <dbReference type="ARBA" id="ARBA00025178"/>
    </source>
</evidence>
<dbReference type="Gene3D" id="1.10.10.60">
    <property type="entry name" value="Homeodomain-like"/>
    <property type="match status" value="1"/>
</dbReference>
<organism evidence="13 14">
    <name type="scientific">Phialocephala subalpina</name>
    <dbReference type="NCBI Taxonomy" id="576137"/>
    <lineage>
        <taxon>Eukaryota</taxon>
        <taxon>Fungi</taxon>
        <taxon>Dikarya</taxon>
        <taxon>Ascomycota</taxon>
        <taxon>Pezizomycotina</taxon>
        <taxon>Leotiomycetes</taxon>
        <taxon>Helotiales</taxon>
        <taxon>Mollisiaceae</taxon>
        <taxon>Phialocephala</taxon>
        <taxon>Phialocephala fortinii species complex</taxon>
    </lineage>
</organism>
<evidence type="ECO:0000256" key="8">
    <source>
        <dbReference type="ARBA" id="ARBA00029670"/>
    </source>
</evidence>
<gene>
    <name evidence="13" type="ORF">PAC_17317</name>
</gene>
<keyword evidence="5" id="KW-0234">DNA repair</keyword>
<feature type="compositionally biased region" description="Basic and acidic residues" evidence="9">
    <location>
        <begin position="614"/>
        <end position="624"/>
    </location>
</feature>
<dbReference type="InterPro" id="IPR017930">
    <property type="entry name" value="Myb_dom"/>
</dbReference>
<evidence type="ECO:0000259" key="11">
    <source>
        <dbReference type="PROSITE" id="PS51204"/>
    </source>
</evidence>
<keyword evidence="4" id="KW-0156">Chromatin regulator</keyword>
<evidence type="ECO:0000256" key="9">
    <source>
        <dbReference type="SAM" id="MobiDB-lite"/>
    </source>
</evidence>
<evidence type="ECO:0000256" key="2">
    <source>
        <dbReference type="ARBA" id="ARBA00008913"/>
    </source>
</evidence>
<feature type="region of interest" description="Disordered" evidence="9">
    <location>
        <begin position="1464"/>
        <end position="1531"/>
    </location>
</feature>
<feature type="domain" description="HSA" evidence="11">
    <location>
        <begin position="723"/>
        <end position="805"/>
    </location>
</feature>
<dbReference type="InterPro" id="IPR001005">
    <property type="entry name" value="SANT/Myb"/>
</dbReference>
<feature type="compositionally biased region" description="Polar residues" evidence="9">
    <location>
        <begin position="1152"/>
        <end position="1166"/>
    </location>
</feature>
<dbReference type="GO" id="GO:0006325">
    <property type="term" value="P:chromatin organization"/>
    <property type="evidence" value="ECO:0007669"/>
    <property type="project" value="UniProtKB-KW"/>
</dbReference>
<feature type="compositionally biased region" description="Polar residues" evidence="9">
    <location>
        <begin position="530"/>
        <end position="541"/>
    </location>
</feature>
<sequence>MSEVGAADRTRLLRSKRAELSVIVTSRKRKLRELYAVCDNESPLPQIDLTNPDAPPTNHFEARFLEVTDILQDRLFDESNLPTRRQLRSDKLKQTSSSRKGSPDARLNDASRKAAKLQRDGSRPKTSRAPTPSSRSDGGKATTPNENGMDGMDGTTEQGILMQRSASKSSQTDLPAESSTILNEIVEETIDNAERRQPSIPSDVLPAKDLEADRIRTKVESRPNSPGVDPRQAMPIAPEDAASLPGPIVDGLGSHDGQHKAATVHLPPREVQERKLHEREKVRHQKEQQAHLSINTPRDAGRIAEALSSPGSTVDALSATTPAMHEASTDTSPDNESRYDVDRMDKDDEVATPPQFKPTSEEAAEKVEHDRIMQERIEIAREEIMKASPHPAADDSQAEDQLTSSAPQIDDSRQGSSQESILVDQITKDANEVVEDIVEDQDEVMGVPTSSEDAVTKEPEQAVQSNVAAGKQPEIPDSEEEHTPAAEPMDVDTATVKDSFESNTALEIGSGTSPVVPPPSEVPAKEVPDSQKSSVTPASSTPRRRPSTPAVPPLERMTTRVSSGAIRHKSVSEILGETPKPGPSTSERRESESAGNSHTPSRSTTPQSPGARLRALEKAKERSKLSTVVFAGRPAKPAARDNSLVANGSPQQSLKDDYFMPLFLATASTGKSGVQPLDSLLASAHKTITTSNAYVPIHENQTAKVLKRIYNLQSGNKWALRQPKRSVEPVRQTTHWDVLLQEAKWMRTDFREERKWKMTVARNLAFACAEWIEASPEDRKLLQVKATPPKPVEHDASKDVEMGEASSQAASHPTPELVASGESDSAMEDFDEEPALHLLETVSPTAIFGLQDDEVVCGLRRSPTTDKLLAELPMYGAPLQVPQSILPTSDIDPDRFWRRPALPLSKYVEGRMELKSEARPKKKSRFDYEEEEDEEDQVVFGEQGSKRPILPPETAEVALFNPEHKHIRDRIHSSHQFRPPSEFPMPLQSFFENRMASQWTPDEDVELKSLVREYQYNWSLISSMLGTKSLWSSGPERRTPWECFERWINLEGLPADMQKTHYFRAYSTRIETANRNVMSQPSQAPPQPNANGQVQPAPRRRPTTSVRVERRRNNKHLTLVDAMRKLAKKRETNIQKQQHAAGMAAMRKANEPQHNANRIPIQTPQEFSRVKYEREEQFRRRVEELQARQEAQRRQAIAQQRINPQNPQQQAPNGAAPRPPAPGAPANGGTPQNNQNLTVPGQNRPRPMPPQMPGQPMPNGLRVPQMVPPAPMQGQLPLPNPALDISLVTRAQQISQHQQAILRQQQGQINGQSPQMHNSPPRMNGMPQPGFNMSPNMMPPFNPNVNGVSTPPTNHAGSPIQGQAGSPRMNQNLAPPNGAVSHIQTMEIHFKQKYPQATPEQIVGLIQSQMQTQMKQQQQQRQGLAQSAMNAAAGGSGGNVNVNGMQMGAMGPAQGTPQLYAQMLRQQQENQQKQQQAAAQAAALASGNAQQQNQGQNNNANGNQNQNQGPTGNAGQGHAHRASTGSAHSGK</sequence>
<feature type="region of interest" description="Disordered" evidence="9">
    <location>
        <begin position="784"/>
        <end position="827"/>
    </location>
</feature>
<evidence type="ECO:0000256" key="1">
    <source>
        <dbReference type="ARBA" id="ARBA00004123"/>
    </source>
</evidence>
<evidence type="ECO:0000256" key="3">
    <source>
        <dbReference type="ARBA" id="ARBA00022763"/>
    </source>
</evidence>
<comment type="subcellular location">
    <subcellularLocation>
        <location evidence="1">Nucleus</location>
    </subcellularLocation>
</comment>
<reference evidence="13 14" key="1">
    <citation type="submission" date="2016-03" db="EMBL/GenBank/DDBJ databases">
        <authorList>
            <person name="Ploux O."/>
        </authorList>
    </citation>
    <scope>NUCLEOTIDE SEQUENCE [LARGE SCALE GENOMIC DNA]</scope>
    <source>
        <strain evidence="13 14">UAMH 11012</strain>
    </source>
</reference>
<dbReference type="PROSITE" id="PS51294">
    <property type="entry name" value="HTH_MYB"/>
    <property type="match status" value="1"/>
</dbReference>
<dbReference type="GO" id="GO:0006281">
    <property type="term" value="P:DNA repair"/>
    <property type="evidence" value="ECO:0007669"/>
    <property type="project" value="UniProtKB-KW"/>
</dbReference>
<evidence type="ECO:0000256" key="6">
    <source>
        <dbReference type="ARBA" id="ARBA00023242"/>
    </source>
</evidence>
<feature type="region of interest" description="Disordered" evidence="9">
    <location>
        <begin position="85"/>
        <end position="155"/>
    </location>
</feature>
<dbReference type="GO" id="GO:0035267">
    <property type="term" value="C:NuA4 histone acetyltransferase complex"/>
    <property type="evidence" value="ECO:0007669"/>
    <property type="project" value="TreeGrafter"/>
</dbReference>
<keyword evidence="6" id="KW-0539">Nucleus</keyword>
<feature type="compositionally biased region" description="Low complexity" evidence="9">
    <location>
        <begin position="1224"/>
        <end position="1245"/>
    </location>
</feature>
<evidence type="ECO:0000313" key="13">
    <source>
        <dbReference type="EMBL" id="CZR67418.1"/>
    </source>
</evidence>
<dbReference type="Proteomes" id="UP000184330">
    <property type="component" value="Unassembled WGS sequence"/>
</dbReference>
<feature type="region of interest" description="Disordered" evidence="9">
    <location>
        <begin position="436"/>
        <end position="625"/>
    </location>
</feature>
<feature type="compositionally biased region" description="Low complexity" evidence="9">
    <location>
        <begin position="1202"/>
        <end position="1216"/>
    </location>
</feature>
<feature type="domain" description="Myb-like" evidence="10">
    <location>
        <begin position="991"/>
        <end position="1051"/>
    </location>
</feature>
<feature type="region of interest" description="Disordered" evidence="9">
    <location>
        <begin position="1130"/>
        <end position="1168"/>
    </location>
</feature>
<dbReference type="SMART" id="SM00717">
    <property type="entry name" value="SANT"/>
    <property type="match status" value="1"/>
</dbReference>
<evidence type="ECO:0000259" key="10">
    <source>
        <dbReference type="PROSITE" id="PS50090"/>
    </source>
</evidence>
<dbReference type="SUPFAM" id="SSF46689">
    <property type="entry name" value="Homeodomain-like"/>
    <property type="match status" value="1"/>
</dbReference>
<dbReference type="EMBL" id="FJOG01000044">
    <property type="protein sequence ID" value="CZR67418.1"/>
    <property type="molecule type" value="Genomic_DNA"/>
</dbReference>
<dbReference type="GO" id="GO:0005634">
    <property type="term" value="C:nucleus"/>
    <property type="evidence" value="ECO:0007669"/>
    <property type="project" value="UniProtKB-SubCell"/>
</dbReference>
<dbReference type="PANTHER" id="PTHR46459">
    <property type="entry name" value="E1A-BINDING PROTEIN P400-RELATED"/>
    <property type="match status" value="1"/>
</dbReference>
<dbReference type="Pfam" id="PF13921">
    <property type="entry name" value="Myb_DNA-bind_6"/>
    <property type="match status" value="1"/>
</dbReference>
<feature type="region of interest" description="Disordered" evidence="9">
    <location>
        <begin position="1076"/>
        <end position="1117"/>
    </location>
</feature>
<feature type="region of interest" description="Disordered" evidence="9">
    <location>
        <begin position="918"/>
        <end position="947"/>
    </location>
</feature>
<evidence type="ECO:0000313" key="14">
    <source>
        <dbReference type="Proteomes" id="UP000184330"/>
    </source>
</evidence>
<dbReference type="Pfam" id="PF07529">
    <property type="entry name" value="HSA"/>
    <property type="match status" value="1"/>
</dbReference>
<feature type="domain" description="HTH myb-type" evidence="12">
    <location>
        <begin position="999"/>
        <end position="1050"/>
    </location>
</feature>
<feature type="compositionally biased region" description="Basic and acidic residues" evidence="9">
    <location>
        <begin position="101"/>
        <end position="123"/>
    </location>
</feature>
<feature type="compositionally biased region" description="Basic and acidic residues" evidence="9">
    <location>
        <begin position="791"/>
        <end position="801"/>
    </location>
</feature>
<feature type="compositionally biased region" description="Acidic residues" evidence="9">
    <location>
        <begin position="928"/>
        <end position="937"/>
    </location>
</feature>